<comment type="caution">
    <text evidence="2">The sequence shown here is derived from an EMBL/GenBank/DDBJ whole genome shotgun (WGS) entry which is preliminary data.</text>
</comment>
<accession>A0A9P5X135</accession>
<feature type="region of interest" description="Disordered" evidence="1">
    <location>
        <begin position="428"/>
        <end position="454"/>
    </location>
</feature>
<gene>
    <name evidence="2" type="ORF">P691DRAFT_764816</name>
</gene>
<feature type="compositionally biased region" description="Low complexity" evidence="1">
    <location>
        <begin position="306"/>
        <end position="320"/>
    </location>
</feature>
<feature type="compositionally biased region" description="Basic and acidic residues" evidence="1">
    <location>
        <begin position="443"/>
        <end position="452"/>
    </location>
</feature>
<feature type="compositionally biased region" description="Polar residues" evidence="1">
    <location>
        <begin position="43"/>
        <end position="55"/>
    </location>
</feature>
<reference evidence="2" key="1">
    <citation type="submission" date="2020-11" db="EMBL/GenBank/DDBJ databases">
        <authorList>
            <consortium name="DOE Joint Genome Institute"/>
            <person name="Ahrendt S."/>
            <person name="Riley R."/>
            <person name="Andreopoulos W."/>
            <person name="Labutti K."/>
            <person name="Pangilinan J."/>
            <person name="Ruiz-Duenas F.J."/>
            <person name="Barrasa J.M."/>
            <person name="Sanchez-Garcia M."/>
            <person name="Camarero S."/>
            <person name="Miyauchi S."/>
            <person name="Serrano A."/>
            <person name="Linde D."/>
            <person name="Babiker R."/>
            <person name="Drula E."/>
            <person name="Ayuso-Fernandez I."/>
            <person name="Pacheco R."/>
            <person name="Padilla G."/>
            <person name="Ferreira P."/>
            <person name="Barriuso J."/>
            <person name="Kellner H."/>
            <person name="Castanera R."/>
            <person name="Alfaro M."/>
            <person name="Ramirez L."/>
            <person name="Pisabarro A.G."/>
            <person name="Kuo A."/>
            <person name="Tritt A."/>
            <person name="Lipzen A."/>
            <person name="He G."/>
            <person name="Yan M."/>
            <person name="Ng V."/>
            <person name="Cullen D."/>
            <person name="Martin F."/>
            <person name="Rosso M.-N."/>
            <person name="Henrissat B."/>
            <person name="Hibbett D."/>
            <person name="Martinez A.T."/>
            <person name="Grigoriev I.V."/>
        </authorList>
    </citation>
    <scope>NUCLEOTIDE SEQUENCE</scope>
    <source>
        <strain evidence="2">MF-IS2</strain>
    </source>
</reference>
<proteinExistence type="predicted"/>
<feature type="compositionally biased region" description="Basic and acidic residues" evidence="1">
    <location>
        <begin position="182"/>
        <end position="191"/>
    </location>
</feature>
<evidence type="ECO:0000256" key="1">
    <source>
        <dbReference type="SAM" id="MobiDB-lite"/>
    </source>
</evidence>
<name>A0A9P5X135_9AGAR</name>
<evidence type="ECO:0000313" key="2">
    <source>
        <dbReference type="EMBL" id="KAF9442863.1"/>
    </source>
</evidence>
<dbReference type="OrthoDB" id="3067719at2759"/>
<organism evidence="2 3">
    <name type="scientific">Macrolepiota fuliginosa MF-IS2</name>
    <dbReference type="NCBI Taxonomy" id="1400762"/>
    <lineage>
        <taxon>Eukaryota</taxon>
        <taxon>Fungi</taxon>
        <taxon>Dikarya</taxon>
        <taxon>Basidiomycota</taxon>
        <taxon>Agaricomycotina</taxon>
        <taxon>Agaricomycetes</taxon>
        <taxon>Agaricomycetidae</taxon>
        <taxon>Agaricales</taxon>
        <taxon>Agaricineae</taxon>
        <taxon>Agaricaceae</taxon>
        <taxon>Macrolepiota</taxon>
    </lineage>
</organism>
<dbReference type="AlphaFoldDB" id="A0A9P5X135"/>
<dbReference type="Proteomes" id="UP000807342">
    <property type="component" value="Unassembled WGS sequence"/>
</dbReference>
<feature type="region of interest" description="Disordered" evidence="1">
    <location>
        <begin position="76"/>
        <end position="123"/>
    </location>
</feature>
<sequence length="492" mass="53695">MLPERPPSRSERLLRSTLDRNAPAQPQSPRIHRRRHSHVPGATLTQRGSTSNGTCTPADDDDQLCRAAFLYRTAATASSPIRPHPNLSPSPSRPASPSFRPASPSPSSPRQPLQRSTVSDGNLSLQRHNSIPARKKPASLPAEPLPLTPHEQVLRARLERVLISGRVVDDKERSRERRRSRDRSFTRKDGDGAGWTWSERDNHSMLASTPPKSSTSGSSDHSNYLYQNYQHQTHHRSRSKTDPVPPPSTTPATPRRATTATQPVSSYYSKSPSLAPRHPQHPARNNSNSSSAVTTPPLTADASPVLGQDGDLMQQQSQQSIDPDDVRLLTPPPTPPLVGTATPGSTKRPGVAMYRTRTRDSTEYASSPYMYPCKRREIDGSVERLDLSLGSGAPAVGPAARCSTFNARKASERCRMMEGYVSFASVEGLGMPPDGVDDDEKEDEGKEDEKRGRGISVIGGWARRLFVGIGNQNGASATNSNHHHPRNSTTVS</sequence>
<feature type="compositionally biased region" description="Pro residues" evidence="1">
    <location>
        <begin position="82"/>
        <end position="94"/>
    </location>
</feature>
<protein>
    <submittedName>
        <fullName evidence="2">Uncharacterized protein</fullName>
    </submittedName>
</protein>
<feature type="region of interest" description="Disordered" evidence="1">
    <location>
        <begin position="472"/>
        <end position="492"/>
    </location>
</feature>
<feature type="compositionally biased region" description="Low complexity" evidence="1">
    <location>
        <begin position="208"/>
        <end position="222"/>
    </location>
</feature>
<keyword evidence="3" id="KW-1185">Reference proteome</keyword>
<feature type="region of interest" description="Disordered" evidence="1">
    <location>
        <begin position="1"/>
        <end position="60"/>
    </location>
</feature>
<dbReference type="EMBL" id="MU151556">
    <property type="protein sequence ID" value="KAF9442863.1"/>
    <property type="molecule type" value="Genomic_DNA"/>
</dbReference>
<feature type="region of interest" description="Disordered" evidence="1">
    <location>
        <begin position="169"/>
        <end position="350"/>
    </location>
</feature>
<evidence type="ECO:0000313" key="3">
    <source>
        <dbReference type="Proteomes" id="UP000807342"/>
    </source>
</evidence>
<feature type="compositionally biased region" description="Basic and acidic residues" evidence="1">
    <location>
        <begin position="1"/>
        <end position="18"/>
    </location>
</feature>
<feature type="compositionally biased region" description="Polar residues" evidence="1">
    <location>
        <begin position="283"/>
        <end position="297"/>
    </location>
</feature>
<feature type="compositionally biased region" description="Low complexity" evidence="1">
    <location>
        <begin position="250"/>
        <end position="263"/>
    </location>
</feature>